<evidence type="ECO:0000313" key="4">
    <source>
        <dbReference type="Proteomes" id="UP000596660"/>
    </source>
</evidence>
<feature type="compositionally biased region" description="Pro residues" evidence="1">
    <location>
        <begin position="67"/>
        <end position="89"/>
    </location>
</feature>
<dbReference type="Proteomes" id="UP000596660">
    <property type="component" value="Unplaced"/>
</dbReference>
<evidence type="ECO:0000256" key="2">
    <source>
        <dbReference type="SAM" id="SignalP"/>
    </source>
</evidence>
<feature type="chain" id="PRO_5031385076" evidence="2">
    <location>
        <begin position="25"/>
        <end position="300"/>
    </location>
</feature>
<name>A0A803MQL9_CHEQI</name>
<accession>A0A803MQL9</accession>
<keyword evidence="4" id="KW-1185">Reference proteome</keyword>
<feature type="signal peptide" evidence="2">
    <location>
        <begin position="1"/>
        <end position="24"/>
    </location>
</feature>
<reference evidence="3" key="2">
    <citation type="submission" date="2021-03" db="UniProtKB">
        <authorList>
            <consortium name="EnsemblPlants"/>
        </authorList>
    </citation>
    <scope>IDENTIFICATION</scope>
</reference>
<sequence length="300" mass="32706">MDQGVWVKASLLVFLLVAFTSSEARQKHRHQINKGHHRVSYSPLPPPPSPLAPTPTPAPDGGTPPSSSTPPQSPTNPDPPLSDAPSPPPPEDEEIMTTPPPFDPYNLGTPSVFLPPGYGPPYQTHGCHYPCADSNDCDWPSLSPFTAEVRHKHIDHRRNCHLPVKPSPKTPPPAPALEPTDGIPPYQIHGCGYLCSDSNDCDWPCTVCCRNQTFCYDEPFIVSDPFPTLPPSPILEEPIPTPALAPIDGVDIPPYQIHSCGYLCTDSNDCVGLAPPVVQTKHVVTMSPLYQHYHHLLPLH</sequence>
<proteinExistence type="predicted"/>
<feature type="compositionally biased region" description="Pro residues" evidence="1">
    <location>
        <begin position="43"/>
        <end position="58"/>
    </location>
</feature>
<keyword evidence="2" id="KW-0732">Signal</keyword>
<feature type="compositionally biased region" description="Basic residues" evidence="1">
    <location>
        <begin position="27"/>
        <end position="39"/>
    </location>
</feature>
<dbReference type="EnsemblPlants" id="AUR62033570-RA">
    <property type="protein sequence ID" value="AUR62033570-RA:cds"/>
    <property type="gene ID" value="AUR62033570"/>
</dbReference>
<reference evidence="3" key="1">
    <citation type="journal article" date="2017" name="Nature">
        <title>The genome of Chenopodium quinoa.</title>
        <authorList>
            <person name="Jarvis D.E."/>
            <person name="Ho Y.S."/>
            <person name="Lightfoot D.J."/>
            <person name="Schmoeckel S.M."/>
            <person name="Li B."/>
            <person name="Borm T.J.A."/>
            <person name="Ohyanagi H."/>
            <person name="Mineta K."/>
            <person name="Michell C.T."/>
            <person name="Saber N."/>
            <person name="Kharbatia N.M."/>
            <person name="Rupper R.R."/>
            <person name="Sharp A.R."/>
            <person name="Dally N."/>
            <person name="Boughton B.A."/>
            <person name="Woo Y.H."/>
            <person name="Gao G."/>
            <person name="Schijlen E.G.W.M."/>
            <person name="Guo X."/>
            <person name="Momin A.A."/>
            <person name="Negrao S."/>
            <person name="Al-Babili S."/>
            <person name="Gehring C."/>
            <person name="Roessner U."/>
            <person name="Jung C."/>
            <person name="Murphy K."/>
            <person name="Arold S.T."/>
            <person name="Gojobori T."/>
            <person name="van der Linden C.G."/>
            <person name="van Loo E.N."/>
            <person name="Jellen E.N."/>
            <person name="Maughan P.J."/>
            <person name="Tester M."/>
        </authorList>
    </citation>
    <scope>NUCLEOTIDE SEQUENCE [LARGE SCALE GENOMIC DNA]</scope>
    <source>
        <strain evidence="3">cv. PI 614886</strain>
    </source>
</reference>
<dbReference type="PRINTS" id="PR01217">
    <property type="entry name" value="PRICHEXTENSN"/>
</dbReference>
<evidence type="ECO:0000313" key="3">
    <source>
        <dbReference type="EnsemblPlants" id="AUR62033570-RA:cds"/>
    </source>
</evidence>
<feature type="region of interest" description="Disordered" evidence="1">
    <location>
        <begin position="27"/>
        <end position="108"/>
    </location>
</feature>
<protein>
    <submittedName>
        <fullName evidence="3">Uncharacterized protein</fullName>
    </submittedName>
</protein>
<organism evidence="3 4">
    <name type="scientific">Chenopodium quinoa</name>
    <name type="common">Quinoa</name>
    <dbReference type="NCBI Taxonomy" id="63459"/>
    <lineage>
        <taxon>Eukaryota</taxon>
        <taxon>Viridiplantae</taxon>
        <taxon>Streptophyta</taxon>
        <taxon>Embryophyta</taxon>
        <taxon>Tracheophyta</taxon>
        <taxon>Spermatophyta</taxon>
        <taxon>Magnoliopsida</taxon>
        <taxon>eudicotyledons</taxon>
        <taxon>Gunneridae</taxon>
        <taxon>Pentapetalae</taxon>
        <taxon>Caryophyllales</taxon>
        <taxon>Chenopodiaceae</taxon>
        <taxon>Chenopodioideae</taxon>
        <taxon>Atripliceae</taxon>
        <taxon>Chenopodium</taxon>
    </lineage>
</organism>
<evidence type="ECO:0000256" key="1">
    <source>
        <dbReference type="SAM" id="MobiDB-lite"/>
    </source>
</evidence>
<dbReference type="Gramene" id="AUR62033570-RA">
    <property type="protein sequence ID" value="AUR62033570-RA:cds"/>
    <property type="gene ID" value="AUR62033570"/>
</dbReference>
<dbReference type="AlphaFoldDB" id="A0A803MQL9"/>